<keyword evidence="2" id="KW-1185">Reference proteome</keyword>
<evidence type="ECO:0008006" key="3">
    <source>
        <dbReference type="Google" id="ProtNLM"/>
    </source>
</evidence>
<sequence>MEQPQAPAGSFEPPPPQIRNFPTGPGLWRIDWFGLVMFPDRAMRARQPSVLVYLSLVVAPNALTDPSVLLKPDATMARRQTKRWVSVGTLMLLRIGDIWSDQKPVASPDYESAVFEKLQISRETTDLIKAGVSLDKGLFLLPLGEHPWHGENTHSYCLRVQLPDGRSLVVPCMELIRFYFGSSSALLSRLFDSPLLKENLFSNVIFNPKTKWMSLDLAEGLPRASASDVARIAGSHTAWLAALRIVTSCLKASTAGQDIYPQAVFPFEGLTDLTVTGKWLSLGGRANQTFLVYHLDVCTHEFPFNSVRYRTFNERKRRSSVMPGTGAEAKPKVVTKTGKATEPGLVEKDASTTLGETQVPVWRKRHFPDLDRKKLVGRRNLTTPPPIVSSGPAAPPVTEVAVGDPGSSKRVRSVMLAESAPLQELGMPNFLKSVVKAMEGLDRFEVSLLTASDDDGWTVPVELLNDGDGVIANELFIDRDGRSQQRRAAAFGLSHQSEHAVLVVLEGEQLIPLVYPVDQAGLQDPWPALRCAAQDFVSKVTHPNRIDVAFYNGDTPSQREAIRGWIRDLWA</sequence>
<reference evidence="1 2" key="1">
    <citation type="submission" date="2020-07" db="EMBL/GenBank/DDBJ databases">
        <title>Genomic Encyclopedia of Archaeal and Bacterial Type Strains, Phase II (KMG-II): from individual species to whole genera.</title>
        <authorList>
            <person name="Goeker M."/>
        </authorList>
    </citation>
    <scope>NUCLEOTIDE SEQUENCE [LARGE SCALE GENOMIC DNA]</scope>
    <source>
        <strain evidence="1 2">DSM 21226</strain>
    </source>
</reference>
<dbReference type="EMBL" id="JACCFH010000001">
    <property type="protein sequence ID" value="NYG33004.1"/>
    <property type="molecule type" value="Genomic_DNA"/>
</dbReference>
<name>A0A7Y9QYK4_9BURK</name>
<evidence type="ECO:0000313" key="2">
    <source>
        <dbReference type="Proteomes" id="UP000518288"/>
    </source>
</evidence>
<dbReference type="Proteomes" id="UP000518288">
    <property type="component" value="Unassembled WGS sequence"/>
</dbReference>
<proteinExistence type="predicted"/>
<organism evidence="1 2">
    <name type="scientific">Sphaerotilus montanus</name>
    <dbReference type="NCBI Taxonomy" id="522889"/>
    <lineage>
        <taxon>Bacteria</taxon>
        <taxon>Pseudomonadati</taxon>
        <taxon>Pseudomonadota</taxon>
        <taxon>Betaproteobacteria</taxon>
        <taxon>Burkholderiales</taxon>
        <taxon>Sphaerotilaceae</taxon>
        <taxon>Sphaerotilus</taxon>
    </lineage>
</organism>
<gene>
    <name evidence="1" type="ORF">BDD16_001990</name>
</gene>
<protein>
    <recommendedName>
        <fullName evidence="3">TnsE C-terminal domain-containing protein</fullName>
    </recommendedName>
</protein>
<evidence type="ECO:0000313" key="1">
    <source>
        <dbReference type="EMBL" id="NYG33004.1"/>
    </source>
</evidence>
<dbReference type="AlphaFoldDB" id="A0A7Y9QYK4"/>
<accession>A0A7Y9QYK4</accession>
<comment type="caution">
    <text evidence="1">The sequence shown here is derived from an EMBL/GenBank/DDBJ whole genome shotgun (WGS) entry which is preliminary data.</text>
</comment>
<dbReference type="RefSeq" id="WP_179633822.1">
    <property type="nucleotide sequence ID" value="NZ_JACCFH010000001.1"/>
</dbReference>